<dbReference type="KEGG" id="dpl:KGM_207033"/>
<protein>
    <submittedName>
        <fullName evidence="1">Uncharacterized protein</fullName>
    </submittedName>
</protein>
<dbReference type="EMBL" id="AGBW02007651">
    <property type="protein sequence ID" value="OWR54954.1"/>
    <property type="molecule type" value="Genomic_DNA"/>
</dbReference>
<proteinExistence type="predicted"/>
<keyword evidence="2" id="KW-1185">Reference proteome</keyword>
<dbReference type="AlphaFoldDB" id="A0A212FMG4"/>
<dbReference type="InParanoid" id="A0A212FMG4"/>
<organism evidence="1 2">
    <name type="scientific">Danaus plexippus plexippus</name>
    <dbReference type="NCBI Taxonomy" id="278856"/>
    <lineage>
        <taxon>Eukaryota</taxon>
        <taxon>Metazoa</taxon>
        <taxon>Ecdysozoa</taxon>
        <taxon>Arthropoda</taxon>
        <taxon>Hexapoda</taxon>
        <taxon>Insecta</taxon>
        <taxon>Pterygota</taxon>
        <taxon>Neoptera</taxon>
        <taxon>Endopterygota</taxon>
        <taxon>Lepidoptera</taxon>
        <taxon>Glossata</taxon>
        <taxon>Ditrysia</taxon>
        <taxon>Papilionoidea</taxon>
        <taxon>Nymphalidae</taxon>
        <taxon>Danainae</taxon>
        <taxon>Danaini</taxon>
        <taxon>Danaina</taxon>
        <taxon>Danaus</taxon>
        <taxon>Danaus</taxon>
    </lineage>
</organism>
<sequence length="1227" mass="145338">MSIRANYFVNFGGHTKVAMVGQGGKAQPVNRALENSDDAKYCTDKVSQINFPVEILEQERGIWVWSAFCYEHSRRTNMVAMELEGKNLGEKHRNYNKTVKSNMKNVDHKLDDFNVDEDDISNLIKIDLASETRNLEYILKVLVCDDILYVSRALKKCNWLFTEPGYDHIINANYLNTVLFKQMNTKAVNKFKRCLKSHLKDTSRAESFYECENDPSEAVKWLPNCSTNFIVEKIKMHLEHLSISLLRRLSERTITVLEFYIKEYKGYKYSTKDVLESTMFLINIDLNKYLDIVEELTHSKPVFGKRATAFIMNKASQRIIDKYEFYRHCIHLETFIKCLGSNNIKNFLYSQAEKREDKHPFIFDSHSLNMFIRNMPKDVRLNFITQIFIDKVHKEDNLVSDTEKRAMTYISDCAEHGPNALRFLWSHLPFNTCFDYMKEYLQSETRPRALKKTLSTIITRANENQENLNMLIKYFSQYNKDASPEIRDYFINELTKETKFHRLNEETWNIVEKLAIDTNKDFSKFADVTLIYKIINDHDVPHTIYKDINFSSLKNFKKQLNENERKKIVVFLYNYFSTQLKDTKSITKTEEFEKAVETLDKCLNLLNDWDENLINYPFLIDTIKNLVEIRNKNRWSKDMSSLYNKNRSWKRYLFPISFDLSPSESVLINYMKHDPDMIEKYQQEISDFRFDEKKNLTRFLRIIKIYWSTSIAEDWKKSYLKSFDKLNRQRASALGVCVLLPRMQLQNLLDEYAPTAPKIDYNNFDELKFNMQKSFAKTLHYARPQPPLHTVLLYAQGDYLQYVLPALLSVFHNLSFDEGNKQILKLIDTQVSLQKHVIRLAFLKLNTKDLAALFTKIWQTNQHPTLRTALFKSVYDLLCKENDNTKLKQLWKLLDSFIDGLNYNENSAIYDLLLQVKSVHITVRPDYFCKSYYFMKKLIESDEKYKSLSDKVEYNLILYVKEIIEILPSQIVSEIVLDIIESDFKKVKEHYYNFCLKIEVISAYLLCAKDEITQIQKYNVILQPLIIHCSDIFKKKENFMRNNLDLLLKKLREDMKNFIVDKQMIVPIKMFELIQRDLEDHFDISENYYMITQWKLTVAFTSTLCGNQIDDWDVTCEKVSQVFAGLCRSHLKEHCKKYVPRIYILYSNCLNNIIDDIKIQNISWDIYNTLVDDKDFIEGYLATIKLYPDYIDDCFEERAKKLRQIIFDNSSAEIKMHYNVKFSKNIS</sequence>
<accession>A0A212FMG4</accession>
<evidence type="ECO:0000313" key="2">
    <source>
        <dbReference type="Proteomes" id="UP000007151"/>
    </source>
</evidence>
<dbReference type="Proteomes" id="UP000007151">
    <property type="component" value="Unassembled WGS sequence"/>
</dbReference>
<evidence type="ECO:0000313" key="1">
    <source>
        <dbReference type="EMBL" id="OWR54954.1"/>
    </source>
</evidence>
<comment type="caution">
    <text evidence="1">The sequence shown here is derived from an EMBL/GenBank/DDBJ whole genome shotgun (WGS) entry which is preliminary data.</text>
</comment>
<reference evidence="1 2" key="1">
    <citation type="journal article" date="2011" name="Cell">
        <title>The monarch butterfly genome yields insights into long-distance migration.</title>
        <authorList>
            <person name="Zhan S."/>
            <person name="Merlin C."/>
            <person name="Boore J.L."/>
            <person name="Reppert S.M."/>
        </authorList>
    </citation>
    <scope>NUCLEOTIDE SEQUENCE [LARGE SCALE GENOMIC DNA]</scope>
    <source>
        <strain evidence="1">F-2</strain>
    </source>
</reference>
<name>A0A212FMG4_DANPL</name>
<gene>
    <name evidence="1" type="ORF">KGM_207033</name>
</gene>
<dbReference type="eggNOG" id="ENOG502TCEM">
    <property type="taxonomic scope" value="Eukaryota"/>
</dbReference>